<evidence type="ECO:0000256" key="1">
    <source>
        <dbReference type="SAM" id="Coils"/>
    </source>
</evidence>
<dbReference type="InterPro" id="IPR009061">
    <property type="entry name" value="DNA-bd_dom_put_sf"/>
</dbReference>
<protein>
    <submittedName>
        <fullName evidence="2">MerR family transcriptional regulator</fullName>
    </submittedName>
</protein>
<proteinExistence type="predicted"/>
<dbReference type="SUPFAM" id="SSF46955">
    <property type="entry name" value="Putative DNA-binding domain"/>
    <property type="match status" value="1"/>
</dbReference>
<evidence type="ECO:0000313" key="2">
    <source>
        <dbReference type="EMBL" id="MFD1676290.1"/>
    </source>
</evidence>
<feature type="coiled-coil region" evidence="1">
    <location>
        <begin position="95"/>
        <end position="127"/>
    </location>
</feature>
<organism evidence="2 3">
    <name type="scientific">Alicyclobacillus fodiniaquatilis</name>
    <dbReference type="NCBI Taxonomy" id="1661150"/>
    <lineage>
        <taxon>Bacteria</taxon>
        <taxon>Bacillati</taxon>
        <taxon>Bacillota</taxon>
        <taxon>Bacilli</taxon>
        <taxon>Bacillales</taxon>
        <taxon>Alicyclobacillaceae</taxon>
        <taxon>Alicyclobacillus</taxon>
    </lineage>
</organism>
<keyword evidence="3" id="KW-1185">Reference proteome</keyword>
<gene>
    <name evidence="2" type="ORF">ACFSB2_16415</name>
</gene>
<keyword evidence="1" id="KW-0175">Coiled coil</keyword>
<sequence>MEFYQISDFAKEIGKHVNTVDNWFKALEERRLHYVNRVAGAKVYDELDLEIARFILDKRENKWLLEGIFSILEETFELRPFPPDETTSVPQVVDMEIIMREIRSAAQQIAAAQVEEVRQQYAELVKQLPKPIDPAEEKQKRLDDMITQRRVITQLEDEALNMWSTIPKEERMKSVGLFRKQEDIDKRDKFVRAYVNEHLEERMKLEYGLDK</sequence>
<dbReference type="EMBL" id="JBHUCX010000045">
    <property type="protein sequence ID" value="MFD1676290.1"/>
    <property type="molecule type" value="Genomic_DNA"/>
</dbReference>
<dbReference type="Gene3D" id="1.10.1660.10">
    <property type="match status" value="1"/>
</dbReference>
<dbReference type="RefSeq" id="WP_377944187.1">
    <property type="nucleotide sequence ID" value="NZ_JBHUCX010000045.1"/>
</dbReference>
<comment type="caution">
    <text evidence="2">The sequence shown here is derived from an EMBL/GenBank/DDBJ whole genome shotgun (WGS) entry which is preliminary data.</text>
</comment>
<reference evidence="3" key="1">
    <citation type="journal article" date="2019" name="Int. J. Syst. Evol. Microbiol.">
        <title>The Global Catalogue of Microorganisms (GCM) 10K type strain sequencing project: providing services to taxonomists for standard genome sequencing and annotation.</title>
        <authorList>
            <consortium name="The Broad Institute Genomics Platform"/>
            <consortium name="The Broad Institute Genome Sequencing Center for Infectious Disease"/>
            <person name="Wu L."/>
            <person name="Ma J."/>
        </authorList>
    </citation>
    <scope>NUCLEOTIDE SEQUENCE [LARGE SCALE GENOMIC DNA]</scope>
    <source>
        <strain evidence="3">CGMCC 1.12286</strain>
    </source>
</reference>
<accession>A0ABW4JKG8</accession>
<name>A0ABW4JKG8_9BACL</name>
<evidence type="ECO:0000313" key="3">
    <source>
        <dbReference type="Proteomes" id="UP001597079"/>
    </source>
</evidence>
<dbReference type="Proteomes" id="UP001597079">
    <property type="component" value="Unassembled WGS sequence"/>
</dbReference>